<feature type="transmembrane region" description="Helical" evidence="6">
    <location>
        <begin position="369"/>
        <end position="387"/>
    </location>
</feature>
<feature type="transmembrane region" description="Helical" evidence="6">
    <location>
        <begin position="12"/>
        <end position="33"/>
    </location>
</feature>
<feature type="transmembrane region" description="Helical" evidence="6">
    <location>
        <begin position="86"/>
        <end position="107"/>
    </location>
</feature>
<evidence type="ECO:0000313" key="8">
    <source>
        <dbReference type="Proteomes" id="UP000184097"/>
    </source>
</evidence>
<feature type="transmembrane region" description="Helical" evidence="6">
    <location>
        <begin position="304"/>
        <end position="329"/>
    </location>
</feature>
<feature type="transmembrane region" description="Helical" evidence="6">
    <location>
        <begin position="213"/>
        <end position="238"/>
    </location>
</feature>
<dbReference type="PANTHER" id="PTHR30250">
    <property type="entry name" value="PST FAMILY PREDICTED COLANIC ACID TRANSPORTER"/>
    <property type="match status" value="1"/>
</dbReference>
<feature type="transmembrane region" description="Helical" evidence="6">
    <location>
        <begin position="119"/>
        <end position="139"/>
    </location>
</feature>
<gene>
    <name evidence="7" type="ORF">SAMN02745247_03034</name>
</gene>
<evidence type="ECO:0000256" key="1">
    <source>
        <dbReference type="ARBA" id="ARBA00004651"/>
    </source>
</evidence>
<sequence length="431" mass="49218">MNKIWIKNISYTLCGKIMAMIASVVTDIVIARLLEIQSYAEWTFFFSILTMLNWAGWLGINISSKVIVSKCTSDIEEAKCLKSARLVRFFFSVCIGIVLYVFLPRLAPLGGYPQKYPELKWLFSVACILVFFNSFVEFYKEIFMGVNKFKWLFLITTAEYMGYFLFSTFFLFLNREIKSVVYGYVASGIVVFLIGYFGIYLNYRDKVVIGKNLLFEYVVPIMRYSIPIALLGMGVVILTEMDTFMLGIFSTKENVAVYGIAKNICHKAAHLNNAFSSGIMTTFSVVTANNFMDRKSKYKNAERINIFITTLISAGLFLFSKATISILYGKSYLEAAHVINILIPYYFLFGISNFYSFFLDFRNKAGKRCVWYCSVVFLNMLLNRILIPKYGAEGAAIATSISLLPYTVYSYVASVKEWNEINYQIKNGGLQ</sequence>
<organism evidence="7 8">
    <name type="scientific">Butyrivibrio hungatei DSM 14810</name>
    <dbReference type="NCBI Taxonomy" id="1121132"/>
    <lineage>
        <taxon>Bacteria</taxon>
        <taxon>Bacillati</taxon>
        <taxon>Bacillota</taxon>
        <taxon>Clostridia</taxon>
        <taxon>Lachnospirales</taxon>
        <taxon>Lachnospiraceae</taxon>
        <taxon>Butyrivibrio</taxon>
    </lineage>
</organism>
<evidence type="ECO:0000256" key="6">
    <source>
        <dbReference type="SAM" id="Phobius"/>
    </source>
</evidence>
<keyword evidence="5 6" id="KW-0472">Membrane</keyword>
<evidence type="ECO:0000256" key="4">
    <source>
        <dbReference type="ARBA" id="ARBA00022989"/>
    </source>
</evidence>
<name>A0A1M7T5D2_9FIRM</name>
<dbReference type="GO" id="GO:0005886">
    <property type="term" value="C:plasma membrane"/>
    <property type="evidence" value="ECO:0007669"/>
    <property type="project" value="UniProtKB-SubCell"/>
</dbReference>
<evidence type="ECO:0000256" key="3">
    <source>
        <dbReference type="ARBA" id="ARBA00022692"/>
    </source>
</evidence>
<dbReference type="Pfam" id="PF01943">
    <property type="entry name" value="Polysacc_synt"/>
    <property type="match status" value="1"/>
</dbReference>
<evidence type="ECO:0000256" key="5">
    <source>
        <dbReference type="ARBA" id="ARBA00023136"/>
    </source>
</evidence>
<dbReference type="AlphaFoldDB" id="A0A1M7T5D2"/>
<keyword evidence="4 6" id="KW-1133">Transmembrane helix</keyword>
<keyword evidence="3 6" id="KW-0812">Transmembrane</keyword>
<proteinExistence type="predicted"/>
<feature type="transmembrane region" description="Helical" evidence="6">
    <location>
        <begin position="274"/>
        <end position="292"/>
    </location>
</feature>
<comment type="subcellular location">
    <subcellularLocation>
        <location evidence="1">Cell membrane</location>
        <topology evidence="1">Multi-pass membrane protein</topology>
    </subcellularLocation>
</comment>
<evidence type="ECO:0000313" key="7">
    <source>
        <dbReference type="EMBL" id="SHN65878.1"/>
    </source>
</evidence>
<feature type="transmembrane region" description="Helical" evidence="6">
    <location>
        <begin position="179"/>
        <end position="201"/>
    </location>
</feature>
<feature type="transmembrane region" description="Helical" evidence="6">
    <location>
        <begin position="151"/>
        <end position="173"/>
    </location>
</feature>
<protein>
    <submittedName>
        <fullName evidence="7">Membrane protein involved in the export of O-antigen and teichoic acid</fullName>
    </submittedName>
</protein>
<feature type="transmembrane region" description="Helical" evidence="6">
    <location>
        <begin position="393"/>
        <end position="412"/>
    </location>
</feature>
<dbReference type="RefSeq" id="WP_072705679.1">
    <property type="nucleotide sequence ID" value="NZ_FRDH01000017.1"/>
</dbReference>
<evidence type="ECO:0000256" key="2">
    <source>
        <dbReference type="ARBA" id="ARBA00022475"/>
    </source>
</evidence>
<dbReference type="InterPro" id="IPR002797">
    <property type="entry name" value="Polysacc_synth"/>
</dbReference>
<accession>A0A1M7T5D2</accession>
<keyword evidence="2" id="KW-1003">Cell membrane</keyword>
<dbReference type="PANTHER" id="PTHR30250:SF11">
    <property type="entry name" value="O-ANTIGEN TRANSPORTER-RELATED"/>
    <property type="match status" value="1"/>
</dbReference>
<feature type="transmembrane region" description="Helical" evidence="6">
    <location>
        <begin position="39"/>
        <end position="60"/>
    </location>
</feature>
<dbReference type="EMBL" id="FRDH01000017">
    <property type="protein sequence ID" value="SHN65878.1"/>
    <property type="molecule type" value="Genomic_DNA"/>
</dbReference>
<dbReference type="InterPro" id="IPR050833">
    <property type="entry name" value="Poly_Biosynth_Transport"/>
</dbReference>
<feature type="transmembrane region" description="Helical" evidence="6">
    <location>
        <begin position="335"/>
        <end position="357"/>
    </location>
</feature>
<dbReference type="Proteomes" id="UP000184097">
    <property type="component" value="Unassembled WGS sequence"/>
</dbReference>
<reference evidence="7 8" key="1">
    <citation type="submission" date="2016-12" db="EMBL/GenBank/DDBJ databases">
        <authorList>
            <person name="Song W.-J."/>
            <person name="Kurnit D.M."/>
        </authorList>
    </citation>
    <scope>NUCLEOTIDE SEQUENCE [LARGE SCALE GENOMIC DNA]</scope>
    <source>
        <strain evidence="7 8">DSM 14810</strain>
    </source>
</reference>